<evidence type="ECO:0000313" key="2">
    <source>
        <dbReference type="EMBL" id="CAD8222562.1"/>
    </source>
</evidence>
<dbReference type="InterPro" id="IPR002130">
    <property type="entry name" value="Cyclophilin-type_PPIase_dom"/>
</dbReference>
<reference evidence="2" key="1">
    <citation type="submission" date="2021-01" db="EMBL/GenBank/DDBJ databases">
        <authorList>
            <person name="Corre E."/>
            <person name="Pelletier E."/>
            <person name="Niang G."/>
            <person name="Scheremetjew M."/>
            <person name="Finn R."/>
            <person name="Kale V."/>
            <person name="Holt S."/>
            <person name="Cochrane G."/>
            <person name="Meng A."/>
            <person name="Brown T."/>
            <person name="Cohen L."/>
        </authorList>
    </citation>
    <scope>NUCLEOTIDE SEQUENCE</scope>
    <source>
        <strain evidence="2">Clade-A-BCC118000</strain>
    </source>
</reference>
<dbReference type="AlphaFoldDB" id="A0A7R9T282"/>
<dbReference type="PANTHER" id="PTHR46873:SF1">
    <property type="entry name" value="EXPRESSED PROTEIN"/>
    <property type="match status" value="1"/>
</dbReference>
<proteinExistence type="predicted"/>
<protein>
    <recommendedName>
        <fullName evidence="1">PPIase cyclophilin-type domain-containing protein</fullName>
    </recommendedName>
</protein>
<organism evidence="2">
    <name type="scientific">Ostreococcus sp. 'lucimarinus'</name>
    <dbReference type="NCBI Taxonomy" id="242159"/>
    <lineage>
        <taxon>Eukaryota</taxon>
        <taxon>Viridiplantae</taxon>
        <taxon>Chlorophyta</taxon>
        <taxon>Mamiellophyceae</taxon>
        <taxon>Mamiellales</taxon>
        <taxon>Bathycoccaceae</taxon>
        <taxon>Ostreococcus</taxon>
    </lineage>
</organism>
<sequence length="158" mass="16872">MTIGAHGDVRLRLRPDWHAESAAYVAALAADARACEDACEVYRVEPGFLVQGTLKSASAASNTKTKEGPRLMRRGDVGWAGEGPGPDFFVYVGAKPAAHFGRRHTVFAEVADETSMATLERVANAPSSTPGGTGTMRFIDERPRITLRDARSKGAARA</sequence>
<name>A0A7R9T282_9CHLO</name>
<dbReference type="Pfam" id="PF00160">
    <property type="entry name" value="Pro_isomerase"/>
    <property type="match status" value="1"/>
</dbReference>
<dbReference type="Gene3D" id="2.40.100.10">
    <property type="entry name" value="Cyclophilin-like"/>
    <property type="match status" value="1"/>
</dbReference>
<dbReference type="InterPro" id="IPR029000">
    <property type="entry name" value="Cyclophilin-like_dom_sf"/>
</dbReference>
<evidence type="ECO:0000259" key="1">
    <source>
        <dbReference type="Pfam" id="PF00160"/>
    </source>
</evidence>
<dbReference type="SUPFAM" id="SSF50891">
    <property type="entry name" value="Cyclophilin-like"/>
    <property type="match status" value="1"/>
</dbReference>
<dbReference type="EMBL" id="HBDX01003817">
    <property type="protein sequence ID" value="CAD8222562.1"/>
    <property type="molecule type" value="Transcribed_RNA"/>
</dbReference>
<dbReference type="PANTHER" id="PTHR46873">
    <property type="entry name" value="EXPRESSED PROTEIN"/>
    <property type="match status" value="1"/>
</dbReference>
<gene>
    <name evidence="2" type="ORF">OLUC0939_LOCUS3286</name>
</gene>
<dbReference type="GO" id="GO:0003755">
    <property type="term" value="F:peptidyl-prolyl cis-trans isomerase activity"/>
    <property type="evidence" value="ECO:0007669"/>
    <property type="project" value="InterPro"/>
</dbReference>
<accession>A0A7R9T282</accession>
<feature type="domain" description="PPIase cyclophilin-type" evidence="1">
    <location>
        <begin position="2"/>
        <end position="129"/>
    </location>
</feature>